<evidence type="ECO:0000256" key="2">
    <source>
        <dbReference type="ARBA" id="ARBA00009093"/>
    </source>
</evidence>
<keyword evidence="7" id="KW-0539">Nucleus</keyword>
<dbReference type="InterPro" id="IPR000953">
    <property type="entry name" value="Chromo/chromo_shadow_dom"/>
</dbReference>
<dbReference type="Pfam" id="PF05712">
    <property type="entry name" value="MRG"/>
    <property type="match status" value="1"/>
</dbReference>
<proteinExistence type="inferred from homology"/>
<dbReference type="InterPro" id="IPR016197">
    <property type="entry name" value="Chromo-like_dom_sf"/>
</dbReference>
<keyword evidence="4" id="KW-0156">Chromatin regulator</keyword>
<dbReference type="PIRSF" id="PIRSF038133">
    <property type="entry name" value="HAT_Nua4_EAF3/MRG15"/>
    <property type="match status" value="1"/>
</dbReference>
<dbReference type="PANTHER" id="PTHR10880">
    <property type="entry name" value="MORTALITY FACTOR 4-LIKE PROTEIN"/>
    <property type="match status" value="1"/>
</dbReference>
<evidence type="ECO:0000256" key="1">
    <source>
        <dbReference type="ARBA" id="ARBA00004123"/>
    </source>
</evidence>
<keyword evidence="5" id="KW-0805">Transcription regulation</keyword>
<evidence type="ECO:0000259" key="9">
    <source>
        <dbReference type="SMART" id="SM00298"/>
    </source>
</evidence>
<feature type="domain" description="Chromo" evidence="9">
    <location>
        <begin position="24"/>
        <end position="89"/>
    </location>
</feature>
<dbReference type="InterPro" id="IPR026541">
    <property type="entry name" value="MRG_dom"/>
</dbReference>
<keyword evidence="6" id="KW-0804">Transcription</keyword>
<evidence type="ECO:0000256" key="4">
    <source>
        <dbReference type="ARBA" id="ARBA00022853"/>
    </source>
</evidence>
<comment type="similarity">
    <text evidence="2">Belongs to the MRG family.</text>
</comment>
<dbReference type="SMART" id="SM00298">
    <property type="entry name" value="CHROMO"/>
    <property type="match status" value="1"/>
</dbReference>
<evidence type="ECO:0000256" key="5">
    <source>
        <dbReference type="ARBA" id="ARBA00023015"/>
    </source>
</evidence>
<evidence type="ECO:0000313" key="11">
    <source>
        <dbReference type="Proteomes" id="UP001479436"/>
    </source>
</evidence>
<comment type="subcellular location">
    <subcellularLocation>
        <location evidence="1">Nucleus</location>
    </subcellularLocation>
</comment>
<evidence type="ECO:0000313" key="10">
    <source>
        <dbReference type="EMBL" id="KAK9765053.1"/>
    </source>
</evidence>
<feature type="region of interest" description="Disordered" evidence="8">
    <location>
        <begin position="98"/>
        <end position="121"/>
    </location>
</feature>
<evidence type="ECO:0000256" key="8">
    <source>
        <dbReference type="SAM" id="MobiDB-lite"/>
    </source>
</evidence>
<feature type="compositionally biased region" description="Basic and acidic residues" evidence="8">
    <location>
        <begin position="111"/>
        <end position="121"/>
    </location>
</feature>
<organism evidence="10 11">
    <name type="scientific">Basidiobolus ranarum</name>
    <dbReference type="NCBI Taxonomy" id="34480"/>
    <lineage>
        <taxon>Eukaryota</taxon>
        <taxon>Fungi</taxon>
        <taxon>Fungi incertae sedis</taxon>
        <taxon>Zoopagomycota</taxon>
        <taxon>Entomophthoromycotina</taxon>
        <taxon>Basidiobolomycetes</taxon>
        <taxon>Basidiobolales</taxon>
        <taxon>Basidiobolaceae</taxon>
        <taxon>Basidiobolus</taxon>
    </lineage>
</organism>
<dbReference type="Pfam" id="PF22732">
    <property type="entry name" value="MSL3_chromo-like"/>
    <property type="match status" value="1"/>
</dbReference>
<dbReference type="InterPro" id="IPR038217">
    <property type="entry name" value="MRG_C_sf"/>
</dbReference>
<gene>
    <name evidence="10" type="primary">EAF3_2</name>
    <name evidence="10" type="ORF">K7432_006919</name>
</gene>
<name>A0ABR2WU39_9FUNG</name>
<dbReference type="PROSITE" id="PS51640">
    <property type="entry name" value="MRG"/>
    <property type="match status" value="1"/>
</dbReference>
<dbReference type="EMBL" id="JASJQH010000323">
    <property type="protein sequence ID" value="KAK9765053.1"/>
    <property type="molecule type" value="Genomic_DNA"/>
</dbReference>
<accession>A0ABR2WU39</accession>
<dbReference type="Gene3D" id="1.10.274.30">
    <property type="entry name" value="MRG domain"/>
    <property type="match status" value="1"/>
</dbReference>
<protein>
    <recommendedName>
        <fullName evidence="3">Chromatin modification-related protein EAF3</fullName>
    </recommendedName>
</protein>
<keyword evidence="11" id="KW-1185">Reference proteome</keyword>
<dbReference type="SUPFAM" id="SSF54160">
    <property type="entry name" value="Chromo domain-like"/>
    <property type="match status" value="1"/>
</dbReference>
<evidence type="ECO:0000256" key="3">
    <source>
        <dbReference type="ARBA" id="ARBA00018505"/>
    </source>
</evidence>
<dbReference type="PANTHER" id="PTHR10880:SF15">
    <property type="entry name" value="MSL COMPLEX SUBUNIT 3"/>
    <property type="match status" value="1"/>
</dbReference>
<dbReference type="InterPro" id="IPR053820">
    <property type="entry name" value="MSL3_chromo-like"/>
</dbReference>
<evidence type="ECO:0000256" key="7">
    <source>
        <dbReference type="ARBA" id="ARBA00023242"/>
    </source>
</evidence>
<dbReference type="Gene3D" id="2.30.30.140">
    <property type="match status" value="1"/>
</dbReference>
<sequence length="299" mass="35367">MTDQERKLSFKKEEKILCFHGPLLYEAKVLKAEWWEEGIDPETGEELEEGAHYFVHYKGWKQTWDEWVPESRTLKHNAENLAKQVELKQVYKIKKGGRNKEAISTTRKRSRETSSEKAKQADEAYWKPPDIKIIIPSLLKERLITDWEWVVKQQRLVPLPRSPNVTEILEEYRKFSNARNGNRESADILNEILLGIKLYFNKALGTILLYRFEREQFVDISNEFPHKEAADIYGAEHLLRLFVQMPMLLSHANMEQDGISIMREHLSSFLKYLQKDKQYFLDEYQTPSAEYLARVQKSD</sequence>
<reference evidence="10 11" key="1">
    <citation type="submission" date="2023-04" db="EMBL/GenBank/DDBJ databases">
        <title>Genome of Basidiobolus ranarum AG-B5.</title>
        <authorList>
            <person name="Stajich J.E."/>
            <person name="Carter-House D."/>
            <person name="Gryganskyi A."/>
        </authorList>
    </citation>
    <scope>NUCLEOTIDE SEQUENCE [LARGE SCALE GENOMIC DNA]</scope>
    <source>
        <strain evidence="10 11">AG-B5</strain>
    </source>
</reference>
<dbReference type="Proteomes" id="UP001479436">
    <property type="component" value="Unassembled WGS sequence"/>
</dbReference>
<comment type="caution">
    <text evidence="10">The sequence shown here is derived from an EMBL/GenBank/DDBJ whole genome shotgun (WGS) entry which is preliminary data.</text>
</comment>
<evidence type="ECO:0000256" key="6">
    <source>
        <dbReference type="ARBA" id="ARBA00023163"/>
    </source>
</evidence>
<dbReference type="InterPro" id="IPR008676">
    <property type="entry name" value="MRG"/>
</dbReference>